<keyword evidence="3" id="KW-0813">Transport</keyword>
<dbReference type="GO" id="GO:0015179">
    <property type="term" value="F:L-amino acid transmembrane transporter activity"/>
    <property type="evidence" value="ECO:0007669"/>
    <property type="project" value="TreeGrafter"/>
</dbReference>
<keyword evidence="6 10" id="KW-1133">Transmembrane helix</keyword>
<dbReference type="GO" id="GO:0089718">
    <property type="term" value="P:amino acid import across plasma membrane"/>
    <property type="evidence" value="ECO:0007669"/>
    <property type="project" value="TreeGrafter"/>
</dbReference>
<comment type="subcellular location">
    <subcellularLocation>
        <location evidence="1">Membrane</location>
        <topology evidence="1">Multi-pass membrane protein</topology>
    </subcellularLocation>
</comment>
<accession>A0A9P0E1W3</accession>
<dbReference type="SUPFAM" id="SSF161070">
    <property type="entry name" value="SNF-like"/>
    <property type="match status" value="1"/>
</dbReference>
<dbReference type="Pfam" id="PF00209">
    <property type="entry name" value="SNF"/>
    <property type="match status" value="1"/>
</dbReference>
<feature type="compositionally biased region" description="Polar residues" evidence="9">
    <location>
        <begin position="634"/>
        <end position="646"/>
    </location>
</feature>
<evidence type="ECO:0000256" key="10">
    <source>
        <dbReference type="SAM" id="Phobius"/>
    </source>
</evidence>
<keyword evidence="7 10" id="KW-0472">Membrane</keyword>
<evidence type="ECO:0000256" key="7">
    <source>
        <dbReference type="ARBA" id="ARBA00023136"/>
    </source>
</evidence>
<feature type="transmembrane region" description="Helical" evidence="10">
    <location>
        <begin position="41"/>
        <end position="62"/>
    </location>
</feature>
<evidence type="ECO:0000256" key="6">
    <source>
        <dbReference type="ARBA" id="ARBA00022989"/>
    </source>
</evidence>
<dbReference type="AlphaFoldDB" id="A0A9P0E1W3"/>
<feature type="transmembrane region" description="Helical" evidence="10">
    <location>
        <begin position="202"/>
        <end position="223"/>
    </location>
</feature>
<feature type="transmembrane region" description="Helical" evidence="10">
    <location>
        <begin position="285"/>
        <end position="303"/>
    </location>
</feature>
<evidence type="ECO:0000256" key="4">
    <source>
        <dbReference type="ARBA" id="ARBA00022692"/>
    </source>
</evidence>
<evidence type="ECO:0000256" key="2">
    <source>
        <dbReference type="ARBA" id="ARBA00006459"/>
    </source>
</evidence>
<dbReference type="InterPro" id="IPR037272">
    <property type="entry name" value="SNS_sf"/>
</dbReference>
<dbReference type="PANTHER" id="PTHR11616:SF323">
    <property type="entry name" value="SODIUM-DEPENDENT TRANSPORTER BEDRAGGLED"/>
    <property type="match status" value="1"/>
</dbReference>
<dbReference type="GO" id="GO:0005886">
    <property type="term" value="C:plasma membrane"/>
    <property type="evidence" value="ECO:0007669"/>
    <property type="project" value="TreeGrafter"/>
</dbReference>
<keyword evidence="8" id="KW-0479">Metal-binding</keyword>
<dbReference type="PANTHER" id="PTHR11616">
    <property type="entry name" value="SODIUM/CHLORIDE DEPENDENT TRANSPORTER"/>
    <property type="match status" value="1"/>
</dbReference>
<dbReference type="GO" id="GO:0046872">
    <property type="term" value="F:metal ion binding"/>
    <property type="evidence" value="ECO:0007669"/>
    <property type="project" value="UniProtKB-KW"/>
</dbReference>
<dbReference type="PROSITE" id="PS50267">
    <property type="entry name" value="NA_NEUROTRAN_SYMP_3"/>
    <property type="match status" value="1"/>
</dbReference>
<keyword evidence="12" id="KW-1185">Reference proteome</keyword>
<evidence type="ECO:0000313" key="11">
    <source>
        <dbReference type="EMBL" id="CAH1388578.1"/>
    </source>
</evidence>
<feature type="transmembrane region" description="Helical" evidence="10">
    <location>
        <begin position="476"/>
        <end position="494"/>
    </location>
</feature>
<dbReference type="Proteomes" id="UP001152798">
    <property type="component" value="Chromosome 1"/>
</dbReference>
<dbReference type="GO" id="GO:0005283">
    <property type="term" value="F:amino acid:sodium symporter activity"/>
    <property type="evidence" value="ECO:0007669"/>
    <property type="project" value="TreeGrafter"/>
</dbReference>
<feature type="compositionally biased region" description="Gly residues" evidence="9">
    <location>
        <begin position="688"/>
        <end position="707"/>
    </location>
</feature>
<sequence length="787" mass="86350">MGGSPLGQWPHGLSSMMASLACTLGIFNISRFAVLSVQFGANFIVQFLVMSLLLGIPLFTFHVSLGQLLGSGAMDMWRISPIFQGIGIALILSQALLGIYSIVGVSWMYVYFRDSFITKQDTYRWSEPYDIILGQNWKTNTTIKLEETVSNYFSAVVLQRSNLETPANAPGHLKFQVTFNLAVVWMIVFISLSKGLKSYGKVVFLFSLAPTFGMLVLCTKLLGLAPQGSKIQLGFPQSEWGEFFSNTKSWSAAMCEAFYTWGLLGASAMQMASHNRAKHHLHRDTSFVTVITLLVLVLAAFLANTCSQLLHYHGYTYIPSSFEKMSSYGFLHHVKGPPLLASMASTPPRFYQRSLFQVGERVIRPAVNTRQQSGYQALRLATELVPATLAVLGPGKLSPFWSVLFYFVLILFGIAQQLAIMHCVITGIMAIKVKTMKSWETTITFFTCVCGFILGLPMATELGIFVVYFLDYTVGGGWWIMLLYLIELIAVFMVRGRPYSGETVVATLFAHAGRFLQEWAAPILSFVWNVVLPVMLMVLCISVFKNGNYREMLRLGGMLNYDYWPAWSRHVGALIQLIPLLAVPFIGIVQSCRYLSSGPPDVFDRIQLLYRPSEEAMSPSNSDSIDPANADPETGNSNTTTPQNNAVEDPPPKYTPPPSYSTATGARIAKLMRQSFRRSVRRIQTAFAGGGGGGGGSGGGSGSGVGEGSSAEPPPPDYDTVLVEIHQSLSSDAGPTTSSTLATVSEVASRLRSSFRRAMSSQSQQCLVPSASPIHRDSIILEDKRVD</sequence>
<name>A0A9P0E1W3_NEZVI</name>
<proteinExistence type="inferred from homology"/>
<keyword evidence="8" id="KW-0915">Sodium</keyword>
<feature type="transmembrane region" description="Helical" evidence="10">
    <location>
        <begin position="82"/>
        <end position="110"/>
    </location>
</feature>
<feature type="transmembrane region" description="Helical" evidence="10">
    <location>
        <begin position="564"/>
        <end position="589"/>
    </location>
</feature>
<dbReference type="InterPro" id="IPR000175">
    <property type="entry name" value="Na/ntran_symport"/>
</dbReference>
<evidence type="ECO:0000256" key="5">
    <source>
        <dbReference type="ARBA" id="ARBA00022847"/>
    </source>
</evidence>
<feature type="transmembrane region" description="Helical" evidence="10">
    <location>
        <begin position="523"/>
        <end position="544"/>
    </location>
</feature>
<evidence type="ECO:0000256" key="8">
    <source>
        <dbReference type="PIRSR" id="PIRSR600175-1"/>
    </source>
</evidence>
<evidence type="ECO:0000313" key="12">
    <source>
        <dbReference type="Proteomes" id="UP001152798"/>
    </source>
</evidence>
<feature type="transmembrane region" description="Helical" evidence="10">
    <location>
        <begin position="403"/>
        <end position="431"/>
    </location>
</feature>
<evidence type="ECO:0000256" key="3">
    <source>
        <dbReference type="ARBA" id="ARBA00022448"/>
    </source>
</evidence>
<feature type="binding site" evidence="8">
    <location>
        <position position="28"/>
    </location>
    <ligand>
        <name>Na(+)</name>
        <dbReference type="ChEBI" id="CHEBI:29101"/>
        <label>1</label>
    </ligand>
</feature>
<gene>
    <name evidence="11" type="ORF">NEZAVI_LOCUS172</name>
</gene>
<evidence type="ECO:0000256" key="1">
    <source>
        <dbReference type="ARBA" id="ARBA00004141"/>
    </source>
</evidence>
<evidence type="ECO:0000256" key="9">
    <source>
        <dbReference type="SAM" id="MobiDB-lite"/>
    </source>
</evidence>
<organism evidence="11 12">
    <name type="scientific">Nezara viridula</name>
    <name type="common">Southern green stink bug</name>
    <name type="synonym">Cimex viridulus</name>
    <dbReference type="NCBI Taxonomy" id="85310"/>
    <lineage>
        <taxon>Eukaryota</taxon>
        <taxon>Metazoa</taxon>
        <taxon>Ecdysozoa</taxon>
        <taxon>Arthropoda</taxon>
        <taxon>Hexapoda</taxon>
        <taxon>Insecta</taxon>
        <taxon>Pterygota</taxon>
        <taxon>Neoptera</taxon>
        <taxon>Paraneoptera</taxon>
        <taxon>Hemiptera</taxon>
        <taxon>Heteroptera</taxon>
        <taxon>Panheteroptera</taxon>
        <taxon>Pentatomomorpha</taxon>
        <taxon>Pentatomoidea</taxon>
        <taxon>Pentatomidae</taxon>
        <taxon>Pentatominae</taxon>
        <taxon>Nezara</taxon>
    </lineage>
</organism>
<keyword evidence="5" id="KW-0769">Symport</keyword>
<dbReference type="OrthoDB" id="6366319at2759"/>
<reference evidence="11" key="1">
    <citation type="submission" date="2022-01" db="EMBL/GenBank/DDBJ databases">
        <authorList>
            <person name="King R."/>
        </authorList>
    </citation>
    <scope>NUCLEOTIDE SEQUENCE</scope>
</reference>
<feature type="region of interest" description="Disordered" evidence="9">
    <location>
        <begin position="686"/>
        <end position="719"/>
    </location>
</feature>
<feature type="transmembrane region" description="Helical" evidence="10">
    <location>
        <begin position="443"/>
        <end position="470"/>
    </location>
</feature>
<feature type="transmembrane region" description="Helical" evidence="10">
    <location>
        <begin position="12"/>
        <end position="29"/>
    </location>
</feature>
<keyword evidence="4 10" id="KW-0812">Transmembrane</keyword>
<feature type="region of interest" description="Disordered" evidence="9">
    <location>
        <begin position="614"/>
        <end position="663"/>
    </location>
</feature>
<dbReference type="EMBL" id="OV725077">
    <property type="protein sequence ID" value="CAH1388578.1"/>
    <property type="molecule type" value="Genomic_DNA"/>
</dbReference>
<comment type="similarity">
    <text evidence="2">Belongs to the sodium:neurotransmitter symporter (SNF) (TC 2.A.22) family.</text>
</comment>
<feature type="transmembrane region" description="Helical" evidence="10">
    <location>
        <begin position="177"/>
        <end position="196"/>
    </location>
</feature>
<dbReference type="PRINTS" id="PR00176">
    <property type="entry name" value="NANEUSMPORT"/>
</dbReference>
<protein>
    <submittedName>
        <fullName evidence="11">Uncharacterized protein</fullName>
    </submittedName>
</protein>